<dbReference type="NCBIfam" id="NF008528">
    <property type="entry name" value="PRK11463.1-2"/>
    <property type="match status" value="1"/>
</dbReference>
<dbReference type="EMBL" id="CAFBMF010000133">
    <property type="protein sequence ID" value="CAB4911243.1"/>
    <property type="molecule type" value="Genomic_DNA"/>
</dbReference>
<keyword evidence="2" id="KW-0472">Membrane</keyword>
<accession>A0A6J7H3F1</accession>
<evidence type="ECO:0000256" key="1">
    <source>
        <dbReference type="SAM" id="MobiDB-lite"/>
    </source>
</evidence>
<gene>
    <name evidence="3" type="ORF">UFOPK3494_01539</name>
</gene>
<reference evidence="3" key="1">
    <citation type="submission" date="2020-05" db="EMBL/GenBank/DDBJ databases">
        <authorList>
            <person name="Chiriac C."/>
            <person name="Salcher M."/>
            <person name="Ghai R."/>
            <person name="Kavagutti S V."/>
        </authorList>
    </citation>
    <scope>NUCLEOTIDE SEQUENCE</scope>
</reference>
<keyword evidence="2" id="KW-0812">Transmembrane</keyword>
<keyword evidence="2" id="KW-1133">Transmembrane helix</keyword>
<sequence length="151" mass="16597">MILFLLFIVAPVAELYTIIQMSGAIGFFNTLGLMIAVGFIGSWLVKREGMRVWRRFNEAVAQGKVPTKEMIDGVLILGAGALLLTPGFLSDVFGILMLFPVTRAFFSSYLMRRAKKGTAFFSTGFGGRTSTQTRPGDFIDTDAEEPRGELD</sequence>
<feature type="transmembrane region" description="Helical" evidence="2">
    <location>
        <begin position="25"/>
        <end position="45"/>
    </location>
</feature>
<dbReference type="AlphaFoldDB" id="A0A6J7H3F1"/>
<evidence type="ECO:0000313" key="3">
    <source>
        <dbReference type="EMBL" id="CAB4911243.1"/>
    </source>
</evidence>
<dbReference type="PANTHER" id="PTHR35335">
    <property type="entry name" value="UPF0716 PROTEIN FXSA"/>
    <property type="match status" value="1"/>
</dbReference>
<feature type="transmembrane region" description="Helical" evidence="2">
    <location>
        <begin position="70"/>
        <end position="89"/>
    </location>
</feature>
<proteinExistence type="predicted"/>
<feature type="region of interest" description="Disordered" evidence="1">
    <location>
        <begin position="127"/>
        <end position="151"/>
    </location>
</feature>
<dbReference type="Pfam" id="PF04186">
    <property type="entry name" value="FxsA"/>
    <property type="match status" value="1"/>
</dbReference>
<dbReference type="InterPro" id="IPR007313">
    <property type="entry name" value="FxsA"/>
</dbReference>
<organism evidence="3">
    <name type="scientific">freshwater metagenome</name>
    <dbReference type="NCBI Taxonomy" id="449393"/>
    <lineage>
        <taxon>unclassified sequences</taxon>
        <taxon>metagenomes</taxon>
        <taxon>ecological metagenomes</taxon>
    </lineage>
</organism>
<dbReference type="GO" id="GO:0016020">
    <property type="term" value="C:membrane"/>
    <property type="evidence" value="ECO:0007669"/>
    <property type="project" value="InterPro"/>
</dbReference>
<protein>
    <submittedName>
        <fullName evidence="3">Unannotated protein</fullName>
    </submittedName>
</protein>
<dbReference type="PANTHER" id="PTHR35335:SF1">
    <property type="entry name" value="UPF0716 PROTEIN FXSA"/>
    <property type="match status" value="1"/>
</dbReference>
<evidence type="ECO:0000256" key="2">
    <source>
        <dbReference type="SAM" id="Phobius"/>
    </source>
</evidence>
<name>A0A6J7H3F1_9ZZZZ</name>